<dbReference type="InterPro" id="IPR001576">
    <property type="entry name" value="Phosphoglycerate_kinase"/>
</dbReference>
<dbReference type="PIRSF" id="PIRSF000724">
    <property type="entry name" value="Pgk"/>
    <property type="match status" value="1"/>
</dbReference>
<comment type="similarity">
    <text evidence="2 9 10">Belongs to the phosphoglycerate kinase family.</text>
</comment>
<feature type="binding site" evidence="9">
    <location>
        <position position="155"/>
    </location>
    <ligand>
        <name>substrate</name>
    </ligand>
</feature>
<keyword evidence="9" id="KW-0324">Glycolysis</keyword>
<evidence type="ECO:0000256" key="5">
    <source>
        <dbReference type="ARBA" id="ARBA00022679"/>
    </source>
</evidence>
<dbReference type="HAMAP" id="MF_00145">
    <property type="entry name" value="Phosphoglyc_kinase"/>
    <property type="match status" value="1"/>
</dbReference>
<evidence type="ECO:0000313" key="12">
    <source>
        <dbReference type="Proteomes" id="UP001369958"/>
    </source>
</evidence>
<dbReference type="InterPro" id="IPR015824">
    <property type="entry name" value="Phosphoglycerate_kinase_N"/>
</dbReference>
<evidence type="ECO:0000256" key="3">
    <source>
        <dbReference type="ARBA" id="ARBA00011245"/>
    </source>
</evidence>
<dbReference type="GO" id="GO:0004618">
    <property type="term" value="F:phosphoglycerate kinase activity"/>
    <property type="evidence" value="ECO:0007669"/>
    <property type="project" value="UniProtKB-EC"/>
</dbReference>
<evidence type="ECO:0000256" key="4">
    <source>
        <dbReference type="ARBA" id="ARBA00013061"/>
    </source>
</evidence>
<dbReference type="PROSITE" id="PS00111">
    <property type="entry name" value="PGLYCERATE_KINASE"/>
    <property type="match status" value="1"/>
</dbReference>
<comment type="subcellular location">
    <subcellularLocation>
        <location evidence="9">Cytoplasm</location>
    </subcellularLocation>
</comment>
<protein>
    <recommendedName>
        <fullName evidence="4 9">Phosphoglycerate kinase</fullName>
        <ecNumber evidence="4 9">2.7.2.3</ecNumber>
    </recommendedName>
</protein>
<comment type="caution">
    <text evidence="9">Lacks conserved residue(s) required for the propagation of feature annotation.</text>
</comment>
<evidence type="ECO:0000256" key="10">
    <source>
        <dbReference type="RuleBase" id="RU000532"/>
    </source>
</evidence>
<dbReference type="PRINTS" id="PR00477">
    <property type="entry name" value="PHGLYCKINASE"/>
</dbReference>
<name>A0ABZ2I1Z2_9HYPH</name>
<feature type="binding site" evidence="9">
    <location>
        <begin position="61"/>
        <end position="64"/>
    </location>
    <ligand>
        <name>substrate</name>
    </ligand>
</feature>
<dbReference type="PANTHER" id="PTHR11406:SF23">
    <property type="entry name" value="PHOSPHOGLYCERATE KINASE 1, CHLOROPLASTIC-RELATED"/>
    <property type="match status" value="1"/>
</dbReference>
<keyword evidence="7 9" id="KW-0418">Kinase</keyword>
<dbReference type="Gene3D" id="3.40.50.1260">
    <property type="entry name" value="Phosphoglycerate kinase, N-terminal domain"/>
    <property type="match status" value="2"/>
</dbReference>
<dbReference type="InterPro" id="IPR036043">
    <property type="entry name" value="Phosphoglycerate_kinase_sf"/>
</dbReference>
<dbReference type="RefSeq" id="WP_338609429.1">
    <property type="nucleotide sequence ID" value="NZ_CP146275.1"/>
</dbReference>
<accession>A0ABZ2I1Z2</accession>
<evidence type="ECO:0000256" key="9">
    <source>
        <dbReference type="HAMAP-Rule" id="MF_00145"/>
    </source>
</evidence>
<gene>
    <name evidence="9" type="primary">pgk</name>
    <name evidence="11" type="ORF">V6617_04540</name>
</gene>
<evidence type="ECO:0000256" key="2">
    <source>
        <dbReference type="ARBA" id="ARBA00008982"/>
    </source>
</evidence>
<feature type="binding site" evidence="9">
    <location>
        <position position="38"/>
    </location>
    <ligand>
        <name>substrate</name>
    </ligand>
</feature>
<feature type="binding site" evidence="9">
    <location>
        <position position="327"/>
    </location>
    <ligand>
        <name>ATP</name>
        <dbReference type="ChEBI" id="CHEBI:30616"/>
    </ligand>
</feature>
<comment type="catalytic activity">
    <reaction evidence="1 9 10">
        <text>(2R)-3-phosphoglycerate + ATP = (2R)-3-phospho-glyceroyl phosphate + ADP</text>
        <dbReference type="Rhea" id="RHEA:14801"/>
        <dbReference type="ChEBI" id="CHEBI:30616"/>
        <dbReference type="ChEBI" id="CHEBI:57604"/>
        <dbReference type="ChEBI" id="CHEBI:58272"/>
        <dbReference type="ChEBI" id="CHEBI:456216"/>
        <dbReference type="EC" id="2.7.2.3"/>
    </reaction>
</comment>
<dbReference type="Proteomes" id="UP001369958">
    <property type="component" value="Chromosome"/>
</dbReference>
<dbReference type="Pfam" id="PF00162">
    <property type="entry name" value="PGK"/>
    <property type="match status" value="1"/>
</dbReference>
<comment type="subunit">
    <text evidence="3 9">Monomer.</text>
</comment>
<dbReference type="EC" id="2.7.2.3" evidence="4 9"/>
<sequence length="401" mass="42522">MTAAFKTLDDFDLDGKRVLVRVDLNVPVKDGKVSDATRVERVAHTIQEIANKGGLPILLAHFGRPKGKVDPDMSLKVVVSALHKIIGKPVHFASTDWSDISDAKKVIQSAEAGSVVLMENTRFHPGEETNDPELVATMASLGDLYVNDAFSAAHRAHASTEGLAHALPAAAGRAMEAELKALEAGLGNPVKPVIAIVGGAKVSTKIDLLENLVTRVEALVIGGGMANTFIYALGYDVGKSLCERDLKETALRIMDKAEEARCAIILPIDGVVAWHFKADTPSRVYGLDAIDKDGMVLDAGPQSVEKIKTAINEAKTVVWNGPLGAFEMHPFDTATVEIAKYTAERTKKGLLTSVAGGGDTVAALAHAGVKDSFTYVSTAGGAFLEWMEGKPLPGVDALKPR</sequence>
<feature type="binding site" evidence="9">
    <location>
        <begin position="23"/>
        <end position="25"/>
    </location>
    <ligand>
        <name>substrate</name>
    </ligand>
</feature>
<dbReference type="InterPro" id="IPR015911">
    <property type="entry name" value="Phosphoglycerate_kinase_CS"/>
</dbReference>
<evidence type="ECO:0000256" key="8">
    <source>
        <dbReference type="ARBA" id="ARBA00022840"/>
    </source>
</evidence>
<feature type="binding site" evidence="9">
    <location>
        <position position="122"/>
    </location>
    <ligand>
        <name>substrate</name>
    </ligand>
</feature>
<keyword evidence="8 9" id="KW-0067">ATP-binding</keyword>
<dbReference type="SUPFAM" id="SSF53748">
    <property type="entry name" value="Phosphoglycerate kinase"/>
    <property type="match status" value="1"/>
</dbReference>
<feature type="binding site" evidence="9">
    <location>
        <position position="205"/>
    </location>
    <ligand>
        <name>ATP</name>
        <dbReference type="ChEBI" id="CHEBI:30616"/>
    </ligand>
</feature>
<feature type="binding site" evidence="9">
    <location>
        <begin position="357"/>
        <end position="360"/>
    </location>
    <ligand>
        <name>ATP</name>
        <dbReference type="ChEBI" id="CHEBI:30616"/>
    </ligand>
</feature>
<evidence type="ECO:0000256" key="6">
    <source>
        <dbReference type="ARBA" id="ARBA00022741"/>
    </source>
</evidence>
<keyword evidence="6 9" id="KW-0547">Nucleotide-binding</keyword>
<evidence type="ECO:0000256" key="1">
    <source>
        <dbReference type="ARBA" id="ARBA00000642"/>
    </source>
</evidence>
<comment type="pathway">
    <text evidence="9">Carbohydrate degradation; glycolysis; pyruvate from D-glyceraldehyde 3-phosphate: step 2/5.</text>
</comment>
<keyword evidence="9" id="KW-0963">Cytoplasm</keyword>
<organism evidence="11 12">
    <name type="scientific">Pelagibacterium nitratireducens</name>
    <dbReference type="NCBI Taxonomy" id="1046114"/>
    <lineage>
        <taxon>Bacteria</taxon>
        <taxon>Pseudomonadati</taxon>
        <taxon>Pseudomonadota</taxon>
        <taxon>Alphaproteobacteria</taxon>
        <taxon>Hyphomicrobiales</taxon>
        <taxon>Devosiaceae</taxon>
        <taxon>Pelagibacterium</taxon>
    </lineage>
</organism>
<keyword evidence="12" id="KW-1185">Reference proteome</keyword>
<dbReference type="PANTHER" id="PTHR11406">
    <property type="entry name" value="PHOSPHOGLYCERATE KINASE"/>
    <property type="match status" value="1"/>
</dbReference>
<reference evidence="11 12" key="1">
    <citation type="submission" date="2024-02" db="EMBL/GenBank/DDBJ databases">
        <title>Complete genome sequence of Pelagibacterium nitratireducens ZH15.</title>
        <authorList>
            <person name="Zhao L.H."/>
        </authorList>
    </citation>
    <scope>NUCLEOTIDE SEQUENCE [LARGE SCALE GENOMIC DNA]</scope>
    <source>
        <strain evidence="11 12">ZH15</strain>
    </source>
</reference>
<dbReference type="EMBL" id="CP146275">
    <property type="protein sequence ID" value="WWT33735.1"/>
    <property type="molecule type" value="Genomic_DNA"/>
</dbReference>
<evidence type="ECO:0000313" key="11">
    <source>
        <dbReference type="EMBL" id="WWT33735.1"/>
    </source>
</evidence>
<evidence type="ECO:0000256" key="7">
    <source>
        <dbReference type="ARBA" id="ARBA00022777"/>
    </source>
</evidence>
<keyword evidence="5 9" id="KW-0808">Transferase</keyword>
<proteinExistence type="inferred from homology"/>